<dbReference type="GO" id="GO:0001401">
    <property type="term" value="C:SAM complex"/>
    <property type="evidence" value="ECO:0007669"/>
    <property type="project" value="TreeGrafter"/>
</dbReference>
<protein>
    <submittedName>
        <fullName evidence="4">Metaxin-like protein</fullName>
    </submittedName>
</protein>
<sequence length="155" mass="17686">MEKKVINDAIVCLNSLSTRLENHQYLFGSKPTKIDAYLYTYLVLLSRLPVKKEIIRAHIGSSPNLQQYLNRIDQLEYIKQFSTVSNGIPSSSSSTIIDNDSYMTIKWTDVLFSGAIATLLMVYYAFSIGIISTSYQDDDDDDEDEDFDEEQNSEQ</sequence>
<dbReference type="InterPro" id="IPR050931">
    <property type="entry name" value="Mito_Protein_Transport_Metaxin"/>
</dbReference>
<accession>A0A1Y3AUK3</accession>
<dbReference type="PANTHER" id="PTHR12289:SF41">
    <property type="entry name" value="FAILED AXON CONNECTIONS-RELATED"/>
    <property type="match status" value="1"/>
</dbReference>
<dbReference type="SUPFAM" id="SSF47616">
    <property type="entry name" value="GST C-terminal domain-like"/>
    <property type="match status" value="1"/>
</dbReference>
<dbReference type="Proteomes" id="UP000194236">
    <property type="component" value="Unassembled WGS sequence"/>
</dbReference>
<keyword evidence="2" id="KW-0472">Membrane</keyword>
<dbReference type="OrthoDB" id="5835136at2759"/>
<keyword evidence="2" id="KW-1133">Transmembrane helix</keyword>
<reference evidence="4 5" key="1">
    <citation type="submission" date="2017-03" db="EMBL/GenBank/DDBJ databases">
        <title>Genome Survey of Euroglyphus maynei.</title>
        <authorList>
            <person name="Arlian L.G."/>
            <person name="Morgan M.S."/>
            <person name="Rider S.D."/>
        </authorList>
    </citation>
    <scope>NUCLEOTIDE SEQUENCE [LARGE SCALE GENOMIC DNA]</scope>
    <source>
        <strain evidence="4">Arlian Lab</strain>
        <tissue evidence="4">Whole body</tissue>
    </source>
</reference>
<feature type="transmembrane region" description="Helical" evidence="2">
    <location>
        <begin position="110"/>
        <end position="131"/>
    </location>
</feature>
<dbReference type="Gene3D" id="1.20.1050.10">
    <property type="match status" value="1"/>
</dbReference>
<dbReference type="GO" id="GO:0007005">
    <property type="term" value="P:mitochondrion organization"/>
    <property type="evidence" value="ECO:0007669"/>
    <property type="project" value="TreeGrafter"/>
</dbReference>
<keyword evidence="5" id="KW-1185">Reference proteome</keyword>
<gene>
    <name evidence="4" type="ORF">BLA29_000412</name>
</gene>
<evidence type="ECO:0000256" key="1">
    <source>
        <dbReference type="SAM" id="MobiDB-lite"/>
    </source>
</evidence>
<dbReference type="AlphaFoldDB" id="A0A1Y3AUK3"/>
<evidence type="ECO:0000313" key="5">
    <source>
        <dbReference type="Proteomes" id="UP000194236"/>
    </source>
</evidence>
<feature type="region of interest" description="Disordered" evidence="1">
    <location>
        <begin position="136"/>
        <end position="155"/>
    </location>
</feature>
<dbReference type="InterPro" id="IPR036282">
    <property type="entry name" value="Glutathione-S-Trfase_C_sf"/>
</dbReference>
<dbReference type="EMBL" id="MUJZ01062404">
    <property type="protein sequence ID" value="OTF71136.1"/>
    <property type="molecule type" value="Genomic_DNA"/>
</dbReference>
<dbReference type="Pfam" id="PF17171">
    <property type="entry name" value="GST_C_6"/>
    <property type="match status" value="1"/>
</dbReference>
<feature type="domain" description="Metaxin glutathione S-transferase" evidence="3">
    <location>
        <begin position="11"/>
        <end position="72"/>
    </location>
</feature>
<comment type="caution">
    <text evidence="4">The sequence shown here is derived from an EMBL/GenBank/DDBJ whole genome shotgun (WGS) entry which is preliminary data.</text>
</comment>
<evidence type="ECO:0000256" key="2">
    <source>
        <dbReference type="SAM" id="Phobius"/>
    </source>
</evidence>
<evidence type="ECO:0000259" key="3">
    <source>
        <dbReference type="Pfam" id="PF17171"/>
    </source>
</evidence>
<organism evidence="4 5">
    <name type="scientific">Euroglyphus maynei</name>
    <name type="common">Mayne's house dust mite</name>
    <dbReference type="NCBI Taxonomy" id="6958"/>
    <lineage>
        <taxon>Eukaryota</taxon>
        <taxon>Metazoa</taxon>
        <taxon>Ecdysozoa</taxon>
        <taxon>Arthropoda</taxon>
        <taxon>Chelicerata</taxon>
        <taxon>Arachnida</taxon>
        <taxon>Acari</taxon>
        <taxon>Acariformes</taxon>
        <taxon>Sarcoptiformes</taxon>
        <taxon>Astigmata</taxon>
        <taxon>Psoroptidia</taxon>
        <taxon>Analgoidea</taxon>
        <taxon>Pyroglyphidae</taxon>
        <taxon>Pyroglyphinae</taxon>
        <taxon>Euroglyphus</taxon>
    </lineage>
</organism>
<keyword evidence="2" id="KW-0812">Transmembrane</keyword>
<proteinExistence type="predicted"/>
<dbReference type="PANTHER" id="PTHR12289">
    <property type="entry name" value="METAXIN RELATED"/>
    <property type="match status" value="1"/>
</dbReference>
<dbReference type="InterPro" id="IPR033468">
    <property type="entry name" value="Metaxin_GST"/>
</dbReference>
<name>A0A1Y3AUK3_EURMA</name>
<evidence type="ECO:0000313" key="4">
    <source>
        <dbReference type="EMBL" id="OTF71136.1"/>
    </source>
</evidence>